<feature type="region of interest" description="Disordered" evidence="1">
    <location>
        <begin position="122"/>
        <end position="146"/>
    </location>
</feature>
<dbReference type="InParanoid" id="G3JIA1"/>
<feature type="domain" description="F-box" evidence="2">
    <location>
        <begin position="142"/>
        <end position="180"/>
    </location>
</feature>
<dbReference type="EMBL" id="JH126402">
    <property type="protein sequence ID" value="EGX91851.1"/>
    <property type="molecule type" value="Genomic_DNA"/>
</dbReference>
<dbReference type="eggNOG" id="ENOG502R9QP">
    <property type="taxonomic scope" value="Eukaryota"/>
</dbReference>
<dbReference type="Pfam" id="PF00646">
    <property type="entry name" value="F-box"/>
    <property type="match status" value="1"/>
</dbReference>
<dbReference type="PROSITE" id="PS50181">
    <property type="entry name" value="FBOX"/>
    <property type="match status" value="1"/>
</dbReference>
<accession>G3JIA1</accession>
<dbReference type="VEuPathDB" id="FungiDB:CCM_06008"/>
<dbReference type="OrthoDB" id="5232052at2759"/>
<organism evidence="3 4">
    <name type="scientific">Cordyceps militaris (strain CM01)</name>
    <name type="common">Caterpillar fungus</name>
    <dbReference type="NCBI Taxonomy" id="983644"/>
    <lineage>
        <taxon>Eukaryota</taxon>
        <taxon>Fungi</taxon>
        <taxon>Dikarya</taxon>
        <taxon>Ascomycota</taxon>
        <taxon>Pezizomycotina</taxon>
        <taxon>Sordariomycetes</taxon>
        <taxon>Hypocreomycetidae</taxon>
        <taxon>Hypocreales</taxon>
        <taxon>Cordycipitaceae</taxon>
        <taxon>Cordyceps</taxon>
    </lineage>
</organism>
<keyword evidence="4" id="KW-1185">Reference proteome</keyword>
<reference evidence="3 4" key="1">
    <citation type="journal article" date="2011" name="Genome Biol.">
        <title>Genome sequence of the insect pathogenic fungus Cordyceps militaris, a valued traditional Chinese medicine.</title>
        <authorList>
            <person name="Zheng P."/>
            <person name="Xia Y."/>
            <person name="Xiao G."/>
            <person name="Xiong C."/>
            <person name="Hu X."/>
            <person name="Zhang S."/>
            <person name="Zheng H."/>
            <person name="Huang Y."/>
            <person name="Zhou Y."/>
            <person name="Wang S."/>
            <person name="Zhao G.P."/>
            <person name="Liu X."/>
            <person name="St Leger R.J."/>
            <person name="Wang C."/>
        </authorList>
    </citation>
    <scope>NUCLEOTIDE SEQUENCE [LARGE SCALE GENOMIC DNA]</scope>
    <source>
        <strain evidence="3 4">CM01</strain>
    </source>
</reference>
<evidence type="ECO:0000256" key="1">
    <source>
        <dbReference type="SAM" id="MobiDB-lite"/>
    </source>
</evidence>
<dbReference type="AlphaFoldDB" id="G3JIA1"/>
<name>G3JIA1_CORMM</name>
<dbReference type="RefSeq" id="XP_006671215.1">
    <property type="nucleotide sequence ID" value="XM_006671152.1"/>
</dbReference>
<dbReference type="SUPFAM" id="SSF81383">
    <property type="entry name" value="F-box domain"/>
    <property type="match status" value="1"/>
</dbReference>
<dbReference type="KEGG" id="cmt:CCM_06008"/>
<feature type="compositionally biased region" description="Polar residues" evidence="1">
    <location>
        <begin position="122"/>
        <end position="140"/>
    </location>
</feature>
<evidence type="ECO:0000259" key="2">
    <source>
        <dbReference type="PROSITE" id="PS50181"/>
    </source>
</evidence>
<sequence length="326" mass="37172">MSYSVTPLLIHAPHAPMRPMPHTLSHIARCRASLKKSRFASDPVTFLVDTENTPFPSLFMTPTKGNTLITTARHLTISNNNILINCINNNRARTTITSSPSSNTSLSNITITQVIHVSTRANTRNTSSHLLNSDNRSRSALPSGIERLPNDVQNKVYNDLDYQSLIHLSTVNRYFNQTIDPRSMSDTDDKSQFVMRAAKDFPQHRPSEKGHDYKPGNFECYVCFRVRSPEHFDMLQPQHAYVDHHGRLVTDRDPQPGRDRQIALRRFCIECGVREGLHAPFDCLTTRTGRDLWVCKCRRIWAKPGCLRCPDCRADCPLRPKKKFGF</sequence>
<dbReference type="OMA" id="LARQWHY"/>
<gene>
    <name evidence="3" type="ORF">CCM_06008</name>
</gene>
<dbReference type="InterPro" id="IPR001810">
    <property type="entry name" value="F-box_dom"/>
</dbReference>
<dbReference type="InterPro" id="IPR036047">
    <property type="entry name" value="F-box-like_dom_sf"/>
</dbReference>
<dbReference type="GeneID" id="18168026"/>
<dbReference type="Proteomes" id="UP000001610">
    <property type="component" value="Unassembled WGS sequence"/>
</dbReference>
<protein>
    <recommendedName>
        <fullName evidence="2">F-box domain-containing protein</fullName>
    </recommendedName>
</protein>
<dbReference type="CDD" id="cd09917">
    <property type="entry name" value="F-box_SF"/>
    <property type="match status" value="1"/>
</dbReference>
<dbReference type="HOGENOM" id="CLU_852624_0_0_1"/>
<evidence type="ECO:0000313" key="3">
    <source>
        <dbReference type="EMBL" id="EGX91851.1"/>
    </source>
</evidence>
<proteinExistence type="predicted"/>
<evidence type="ECO:0000313" key="4">
    <source>
        <dbReference type="Proteomes" id="UP000001610"/>
    </source>
</evidence>